<name>A0ABT2CTA2_9BURK</name>
<dbReference type="SUPFAM" id="SSF51569">
    <property type="entry name" value="Aldolase"/>
    <property type="match status" value="1"/>
</dbReference>
<comment type="pathway">
    <text evidence="1">Carbohydrate acid metabolism.</text>
</comment>
<dbReference type="InterPro" id="IPR031338">
    <property type="entry name" value="KDPG/KHG_AS_2"/>
</dbReference>
<dbReference type="Gene3D" id="3.20.20.70">
    <property type="entry name" value="Aldolase class I"/>
    <property type="match status" value="1"/>
</dbReference>
<evidence type="ECO:0000256" key="4">
    <source>
        <dbReference type="ARBA" id="ARBA00023239"/>
    </source>
</evidence>
<evidence type="ECO:0000313" key="6">
    <source>
        <dbReference type="EMBL" id="MCS0657209.1"/>
    </source>
</evidence>
<keyword evidence="7" id="KW-1185">Reference proteome</keyword>
<dbReference type="PANTHER" id="PTHR30246:SF1">
    <property type="entry name" value="2-DEHYDRO-3-DEOXY-6-PHOSPHOGALACTONATE ALDOLASE-RELATED"/>
    <property type="match status" value="1"/>
</dbReference>
<dbReference type="PANTHER" id="PTHR30246">
    <property type="entry name" value="2-KETO-3-DEOXY-6-PHOSPHOGLUCONATE ALDOLASE"/>
    <property type="match status" value="1"/>
</dbReference>
<dbReference type="EMBL" id="JANUGU010000001">
    <property type="protein sequence ID" value="MCS0657209.1"/>
    <property type="molecule type" value="Genomic_DNA"/>
</dbReference>
<dbReference type="InterPro" id="IPR000887">
    <property type="entry name" value="Aldlse_KDPG_KHG"/>
</dbReference>
<dbReference type="NCBIfam" id="NF006600">
    <property type="entry name" value="PRK09140.1"/>
    <property type="match status" value="1"/>
</dbReference>
<evidence type="ECO:0000256" key="5">
    <source>
        <dbReference type="ARBA" id="ARBA00023277"/>
    </source>
</evidence>
<proteinExistence type="inferred from homology"/>
<comment type="caution">
    <text evidence="6">The sequence shown here is derived from an EMBL/GenBank/DDBJ whole genome shotgun (WGS) entry which is preliminary data.</text>
</comment>
<dbReference type="Proteomes" id="UP001204621">
    <property type="component" value="Unassembled WGS sequence"/>
</dbReference>
<evidence type="ECO:0000256" key="3">
    <source>
        <dbReference type="ARBA" id="ARBA00011233"/>
    </source>
</evidence>
<evidence type="ECO:0000256" key="2">
    <source>
        <dbReference type="ARBA" id="ARBA00006906"/>
    </source>
</evidence>
<gene>
    <name evidence="6" type="ORF">NX778_03925</name>
</gene>
<sequence>MDLNSYAPPLVAILRGLPPSDAASVGKTLLDAGFRLLEVPLNRPGAVEAIATLARIAPKDAVVGGGTMMTKADVDAVTGAGGRLYVTPHCDPEVIAYAREKGMLCLPGIATPSEAFSALRAGAHGLKLFPAEAIGTVGLKALRTVLPAGTHVFPVGGVKPDQMADWIAAGATGFGIGSALYKPGTQAAELAPIARSYVDAWQAAQGGEHA</sequence>
<accession>A0ABT2CTA2</accession>
<evidence type="ECO:0000313" key="7">
    <source>
        <dbReference type="Proteomes" id="UP001204621"/>
    </source>
</evidence>
<keyword evidence="4" id="KW-0456">Lyase</keyword>
<evidence type="ECO:0000256" key="1">
    <source>
        <dbReference type="ARBA" id="ARBA00004761"/>
    </source>
</evidence>
<protein>
    <submittedName>
        <fullName evidence="6">2-dehydro-3-deoxy-6-phosphogalactonate aldolase</fullName>
    </submittedName>
</protein>
<comment type="subunit">
    <text evidence="3">Homotrimer.</text>
</comment>
<comment type="similarity">
    <text evidence="2">Belongs to the KHG/KDPG aldolase family.</text>
</comment>
<keyword evidence="5" id="KW-0119">Carbohydrate metabolism</keyword>
<dbReference type="CDD" id="cd00452">
    <property type="entry name" value="KDPG_aldolase"/>
    <property type="match status" value="1"/>
</dbReference>
<organism evidence="6 7">
    <name type="scientific">Massilia terrae</name>
    <dbReference type="NCBI Taxonomy" id="1811224"/>
    <lineage>
        <taxon>Bacteria</taxon>
        <taxon>Pseudomonadati</taxon>
        <taxon>Pseudomonadota</taxon>
        <taxon>Betaproteobacteria</taxon>
        <taxon>Burkholderiales</taxon>
        <taxon>Oxalobacteraceae</taxon>
        <taxon>Telluria group</taxon>
        <taxon>Massilia</taxon>
    </lineage>
</organism>
<dbReference type="Pfam" id="PF01081">
    <property type="entry name" value="Aldolase"/>
    <property type="match status" value="1"/>
</dbReference>
<dbReference type="PROSITE" id="PS00160">
    <property type="entry name" value="ALDOLASE_KDPG_KHG_2"/>
    <property type="match status" value="1"/>
</dbReference>
<dbReference type="InterPro" id="IPR013785">
    <property type="entry name" value="Aldolase_TIM"/>
</dbReference>
<reference evidence="6 7" key="1">
    <citation type="submission" date="2022-08" db="EMBL/GenBank/DDBJ databases">
        <title>Reclassification of Massilia species as members of the genera Telluria, Duganella, Pseudoduganella, Mokoshia gen. nov. and Zemynaea gen. nov. using orthogonal and non-orthogonal genome-based approaches.</title>
        <authorList>
            <person name="Bowman J.P."/>
        </authorList>
    </citation>
    <scope>NUCLEOTIDE SEQUENCE [LARGE SCALE GENOMIC DNA]</scope>
    <source>
        <strain evidence="6 7">JCM 31606</strain>
    </source>
</reference>
<dbReference type="RefSeq" id="WP_258810364.1">
    <property type="nucleotide sequence ID" value="NZ_JANUGU010000001.1"/>
</dbReference>